<sequence length="217" mass="24065">MMSVYPLTIPLDRRLAQVWTSEMGPSPLDRRDRNPDEKTLGGHSSSGLRFERYSATTLRVRRPTASAVKCAATSLRLHLSRVQCTWNKDTDGPPACVLCKQKDHTANYLRCPHAPKRAPPHGNVSPRRATARTVSNTLTYARAATGPRSVPPTTKLNQFSTADDLKQLLSIILVIDTNELAILARKFRAAANPTEKLSSLVEQASILETIKSSKFYR</sequence>
<comment type="caution">
    <text evidence="2">The sequence shown here is derived from an EMBL/GenBank/DDBJ whole genome shotgun (WGS) entry which is preliminary data.</text>
</comment>
<dbReference type="Proteomes" id="UP000299102">
    <property type="component" value="Unassembled WGS sequence"/>
</dbReference>
<name>A0A4C1WXH2_EUMVA</name>
<accession>A0A4C1WXH2</accession>
<evidence type="ECO:0008006" key="4">
    <source>
        <dbReference type="Google" id="ProtNLM"/>
    </source>
</evidence>
<reference evidence="2 3" key="1">
    <citation type="journal article" date="2019" name="Commun. Biol.">
        <title>The bagworm genome reveals a unique fibroin gene that provides high tensile strength.</title>
        <authorList>
            <person name="Kono N."/>
            <person name="Nakamura H."/>
            <person name="Ohtoshi R."/>
            <person name="Tomita M."/>
            <person name="Numata K."/>
            <person name="Arakawa K."/>
        </authorList>
    </citation>
    <scope>NUCLEOTIDE SEQUENCE [LARGE SCALE GENOMIC DNA]</scope>
</reference>
<evidence type="ECO:0000313" key="2">
    <source>
        <dbReference type="EMBL" id="GBP56061.1"/>
    </source>
</evidence>
<gene>
    <name evidence="2" type="ORF">EVAR_43823_1</name>
</gene>
<evidence type="ECO:0000256" key="1">
    <source>
        <dbReference type="SAM" id="MobiDB-lite"/>
    </source>
</evidence>
<proteinExistence type="predicted"/>
<keyword evidence="3" id="KW-1185">Reference proteome</keyword>
<feature type="compositionally biased region" description="Basic and acidic residues" evidence="1">
    <location>
        <begin position="28"/>
        <end position="40"/>
    </location>
</feature>
<feature type="region of interest" description="Disordered" evidence="1">
    <location>
        <begin position="22"/>
        <end position="48"/>
    </location>
</feature>
<evidence type="ECO:0000313" key="3">
    <source>
        <dbReference type="Proteomes" id="UP000299102"/>
    </source>
</evidence>
<dbReference type="EMBL" id="BGZK01000684">
    <property type="protein sequence ID" value="GBP56061.1"/>
    <property type="molecule type" value="Genomic_DNA"/>
</dbReference>
<organism evidence="2 3">
    <name type="scientific">Eumeta variegata</name>
    <name type="common">Bagworm moth</name>
    <name type="synonym">Eumeta japonica</name>
    <dbReference type="NCBI Taxonomy" id="151549"/>
    <lineage>
        <taxon>Eukaryota</taxon>
        <taxon>Metazoa</taxon>
        <taxon>Ecdysozoa</taxon>
        <taxon>Arthropoda</taxon>
        <taxon>Hexapoda</taxon>
        <taxon>Insecta</taxon>
        <taxon>Pterygota</taxon>
        <taxon>Neoptera</taxon>
        <taxon>Endopterygota</taxon>
        <taxon>Lepidoptera</taxon>
        <taxon>Glossata</taxon>
        <taxon>Ditrysia</taxon>
        <taxon>Tineoidea</taxon>
        <taxon>Psychidae</taxon>
        <taxon>Oiketicinae</taxon>
        <taxon>Eumeta</taxon>
    </lineage>
</organism>
<protein>
    <recommendedName>
        <fullName evidence="4">Nucleic-acid-binding protein from transposon X-element</fullName>
    </recommendedName>
</protein>
<dbReference type="AlphaFoldDB" id="A0A4C1WXH2"/>